<dbReference type="PANTHER" id="PTHR30251:SF5">
    <property type="entry name" value="FIMBRIAL CHAPARONE PROTEIN"/>
    <property type="match status" value="1"/>
</dbReference>
<dbReference type="Pfam" id="PF02753">
    <property type="entry name" value="PapD_C"/>
    <property type="match status" value="1"/>
</dbReference>
<comment type="subcellular location">
    <subcellularLocation>
        <location evidence="1 8">Periplasm</location>
    </subcellularLocation>
</comment>
<evidence type="ECO:0000313" key="13">
    <source>
        <dbReference type="Proteomes" id="UP001515683"/>
    </source>
</evidence>
<comment type="similarity">
    <text evidence="2 8">Belongs to the periplasmic pilus chaperone family.</text>
</comment>
<keyword evidence="6 8" id="KW-0143">Chaperone</keyword>
<evidence type="ECO:0000256" key="1">
    <source>
        <dbReference type="ARBA" id="ARBA00004418"/>
    </source>
</evidence>
<dbReference type="InterPro" id="IPR001829">
    <property type="entry name" value="Pili_assmbl_chaperone_bac"/>
</dbReference>
<keyword evidence="7" id="KW-0393">Immunoglobulin domain</keyword>
<evidence type="ECO:0000256" key="3">
    <source>
        <dbReference type="ARBA" id="ARBA00022558"/>
    </source>
</evidence>
<dbReference type="PROSITE" id="PS00635">
    <property type="entry name" value="PILI_CHAPERONE"/>
    <property type="match status" value="1"/>
</dbReference>
<evidence type="ECO:0000256" key="4">
    <source>
        <dbReference type="ARBA" id="ARBA00022729"/>
    </source>
</evidence>
<keyword evidence="5" id="KW-0574">Periplasm</keyword>
<organism evidence="12 13">
    <name type="scientific">Candidatus Pantoea multigeneris</name>
    <dbReference type="NCBI Taxonomy" id="2608357"/>
    <lineage>
        <taxon>Bacteria</taxon>
        <taxon>Pseudomonadati</taxon>
        <taxon>Pseudomonadota</taxon>
        <taxon>Gammaproteobacteria</taxon>
        <taxon>Enterobacterales</taxon>
        <taxon>Erwiniaceae</taxon>
        <taxon>Pantoea</taxon>
    </lineage>
</organism>
<feature type="signal peptide" evidence="9">
    <location>
        <begin position="1"/>
        <end position="21"/>
    </location>
</feature>
<evidence type="ECO:0000256" key="8">
    <source>
        <dbReference type="RuleBase" id="RU003918"/>
    </source>
</evidence>
<dbReference type="InterPro" id="IPR018046">
    <property type="entry name" value="Pili_assmbl_chaperone_CS"/>
</dbReference>
<dbReference type="InterPro" id="IPR036316">
    <property type="entry name" value="Pili_assmbl_chap_C_dom_sf"/>
</dbReference>
<protein>
    <submittedName>
        <fullName evidence="12">Fimbria/pilus periplasmic chaperone</fullName>
    </submittedName>
</protein>
<evidence type="ECO:0000256" key="5">
    <source>
        <dbReference type="ARBA" id="ARBA00022764"/>
    </source>
</evidence>
<evidence type="ECO:0000256" key="7">
    <source>
        <dbReference type="ARBA" id="ARBA00023319"/>
    </source>
</evidence>
<dbReference type="InterPro" id="IPR050643">
    <property type="entry name" value="Periplasmic_pilus_chap"/>
</dbReference>
<dbReference type="SUPFAM" id="SSF49584">
    <property type="entry name" value="Periplasmic chaperone C-domain"/>
    <property type="match status" value="1"/>
</dbReference>
<dbReference type="Gene3D" id="2.60.40.10">
    <property type="entry name" value="Immunoglobulins"/>
    <property type="match status" value="2"/>
</dbReference>
<dbReference type="InterPro" id="IPR013783">
    <property type="entry name" value="Ig-like_fold"/>
</dbReference>
<dbReference type="PANTHER" id="PTHR30251">
    <property type="entry name" value="PILUS ASSEMBLY CHAPERONE"/>
    <property type="match status" value="1"/>
</dbReference>
<proteinExistence type="inferred from homology"/>
<dbReference type="Proteomes" id="UP001515683">
    <property type="component" value="Unassembled WGS sequence"/>
</dbReference>
<keyword evidence="3" id="KW-1029">Fimbrium biogenesis</keyword>
<feature type="chain" id="PRO_5046914909" evidence="9">
    <location>
        <begin position="22"/>
        <end position="248"/>
    </location>
</feature>
<evidence type="ECO:0000256" key="6">
    <source>
        <dbReference type="ARBA" id="ARBA00023186"/>
    </source>
</evidence>
<evidence type="ECO:0000313" key="12">
    <source>
        <dbReference type="EMBL" id="NIF24732.1"/>
    </source>
</evidence>
<evidence type="ECO:0000259" key="10">
    <source>
        <dbReference type="Pfam" id="PF00345"/>
    </source>
</evidence>
<dbReference type="InterPro" id="IPR016148">
    <property type="entry name" value="Pili_assmbl_chaperone_C"/>
</dbReference>
<name>A0ABX0RI68_9GAMM</name>
<dbReference type="RefSeq" id="WP_167018749.1">
    <property type="nucleotide sequence ID" value="NZ_VWXF01000021.1"/>
</dbReference>
<sequence length="248" mass="27815">MNKQQKIVIVFAFISCPTVQAAVSLDRTRVIYNEGEKSVSLSISNENPQLPYLAQGWIEDQQGNKITSPLTVLPPLQRVEPGEKSQIKVQALQGAALLARDRETLFYFNLREVPPRSDQPNTLQIALHTRVKLFYRPASIVVERIDLVKPWQERLVLIAEGDNYRIQNPTAYYVTVVEASTRKEGPSIEGFEPVMIAPFSSEKMKGKVNALGKQPFITYIDDYGGRPVLSFSCRSDKCSVTDSGNKPD</sequence>
<feature type="domain" description="Pili assembly chaperone C-terminal" evidence="11">
    <location>
        <begin position="166"/>
        <end position="226"/>
    </location>
</feature>
<evidence type="ECO:0000256" key="9">
    <source>
        <dbReference type="SAM" id="SignalP"/>
    </source>
</evidence>
<reference evidence="12 13" key="1">
    <citation type="journal article" date="2019" name="bioRxiv">
        <title>Bacteria contribute to plant secondary compound degradation in a generalist herbivore system.</title>
        <authorList>
            <person name="Francoeur C.B."/>
            <person name="Khadempour L."/>
            <person name="Moreira-Soto R.D."/>
            <person name="Gotting K."/>
            <person name="Book A.J."/>
            <person name="Pinto-Tomas A.A."/>
            <person name="Keefover-Ring K."/>
            <person name="Currie C.R."/>
        </authorList>
    </citation>
    <scope>NUCLEOTIDE SEQUENCE [LARGE SCALE GENOMIC DNA]</scope>
    <source>
        <strain evidence="12">Acro-835</strain>
    </source>
</reference>
<dbReference type="EMBL" id="VWXF01000021">
    <property type="protein sequence ID" value="NIF24732.1"/>
    <property type="molecule type" value="Genomic_DNA"/>
</dbReference>
<feature type="domain" description="Pili assembly chaperone N-terminal" evidence="10">
    <location>
        <begin position="23"/>
        <end position="140"/>
    </location>
</feature>
<dbReference type="SUPFAM" id="SSF49354">
    <property type="entry name" value="PapD-like"/>
    <property type="match status" value="1"/>
</dbReference>
<keyword evidence="13" id="KW-1185">Reference proteome</keyword>
<accession>A0ABX0RI68</accession>
<dbReference type="InterPro" id="IPR016147">
    <property type="entry name" value="Pili_assmbl_chaperone_N"/>
</dbReference>
<dbReference type="PRINTS" id="PR00969">
    <property type="entry name" value="CHAPERONPILI"/>
</dbReference>
<dbReference type="Pfam" id="PF00345">
    <property type="entry name" value="PapD_N"/>
    <property type="match status" value="1"/>
</dbReference>
<gene>
    <name evidence="12" type="ORF">F3J40_24490</name>
</gene>
<evidence type="ECO:0000259" key="11">
    <source>
        <dbReference type="Pfam" id="PF02753"/>
    </source>
</evidence>
<comment type="caution">
    <text evidence="12">The sequence shown here is derived from an EMBL/GenBank/DDBJ whole genome shotgun (WGS) entry which is preliminary data.</text>
</comment>
<dbReference type="InterPro" id="IPR008962">
    <property type="entry name" value="PapD-like_sf"/>
</dbReference>
<evidence type="ECO:0000256" key="2">
    <source>
        <dbReference type="ARBA" id="ARBA00007399"/>
    </source>
</evidence>
<keyword evidence="4 9" id="KW-0732">Signal</keyword>